<evidence type="ECO:0000259" key="6">
    <source>
        <dbReference type="PROSITE" id="PS51012"/>
    </source>
</evidence>
<evidence type="ECO:0000313" key="7">
    <source>
        <dbReference type="EMBL" id="SIR14279.1"/>
    </source>
</evidence>
<evidence type="ECO:0000256" key="4">
    <source>
        <dbReference type="ARBA" id="ARBA00023136"/>
    </source>
</evidence>
<evidence type="ECO:0000256" key="5">
    <source>
        <dbReference type="RuleBase" id="RU361157"/>
    </source>
</evidence>
<feature type="domain" description="ABC transmembrane type-2" evidence="6">
    <location>
        <begin position="26"/>
        <end position="258"/>
    </location>
</feature>
<keyword evidence="5" id="KW-1003">Cell membrane</keyword>
<sequence length="270" mass="29673">MRLSHAWLALQAIAGREIAKFVRQGGRFASALVRPLLWLVVFAAGFQNVFGVSIIPPYDTYIPYQVYIVPGLLGMVLLFNGMQSSLAMVYDREMGMMRLLLTAPLPRSFLLFAKLLAGTLLSVLQAYVFLVIAWLFDVEVPWAGWLTALPVIVLAGMMLGALGLLLSVQVRQLENFAGTMNFVIFPMFFVSPALYPLWKLEESGAAVVHAVAQWNPFTHAVEAIRFALYGQLAATSLAIVAGCLAVFFTLAVRGYDPQRGMLRRTGGKPA</sequence>
<dbReference type="InterPro" id="IPR051784">
    <property type="entry name" value="Nod_factor_ABC_transporter"/>
</dbReference>
<evidence type="ECO:0000256" key="1">
    <source>
        <dbReference type="ARBA" id="ARBA00004141"/>
    </source>
</evidence>
<keyword evidence="2 5" id="KW-0812">Transmembrane</keyword>
<dbReference type="RefSeq" id="WP_076603036.1">
    <property type="nucleotide sequence ID" value="NZ_FTMD01000010.1"/>
</dbReference>
<proteinExistence type="inferred from homology"/>
<evidence type="ECO:0000256" key="3">
    <source>
        <dbReference type="ARBA" id="ARBA00022989"/>
    </source>
</evidence>
<feature type="transmembrane region" description="Helical" evidence="5">
    <location>
        <begin position="178"/>
        <end position="198"/>
    </location>
</feature>
<dbReference type="NCBIfam" id="TIGR03861">
    <property type="entry name" value="phenyl_ABC_PedC"/>
    <property type="match status" value="1"/>
</dbReference>
<comment type="similarity">
    <text evidence="5">Belongs to the ABC-2 integral membrane protein family.</text>
</comment>
<accession>A0A1N6YIE0</accession>
<dbReference type="InterPro" id="IPR000412">
    <property type="entry name" value="ABC_2_transport"/>
</dbReference>
<evidence type="ECO:0000256" key="2">
    <source>
        <dbReference type="ARBA" id="ARBA00022692"/>
    </source>
</evidence>
<organism evidence="7 8">
    <name type="scientific">Aromatoleum tolulyticum</name>
    <dbReference type="NCBI Taxonomy" id="34027"/>
    <lineage>
        <taxon>Bacteria</taxon>
        <taxon>Pseudomonadati</taxon>
        <taxon>Pseudomonadota</taxon>
        <taxon>Betaproteobacteria</taxon>
        <taxon>Rhodocyclales</taxon>
        <taxon>Rhodocyclaceae</taxon>
        <taxon>Aromatoleum</taxon>
    </lineage>
</organism>
<keyword evidence="3 5" id="KW-1133">Transmembrane helix</keyword>
<feature type="transmembrane region" description="Helical" evidence="5">
    <location>
        <begin position="142"/>
        <end position="166"/>
    </location>
</feature>
<dbReference type="GO" id="GO:0043190">
    <property type="term" value="C:ATP-binding cassette (ABC) transporter complex"/>
    <property type="evidence" value="ECO:0007669"/>
    <property type="project" value="InterPro"/>
</dbReference>
<gene>
    <name evidence="7" type="ORF">SAMN05421829_11091</name>
</gene>
<feature type="transmembrane region" description="Helical" evidence="5">
    <location>
        <begin position="111"/>
        <end position="136"/>
    </location>
</feature>
<dbReference type="STRING" id="34027.SAMN05421829_11091"/>
<dbReference type="PIRSF" id="PIRSF006648">
    <property type="entry name" value="DrrB"/>
    <property type="match status" value="1"/>
</dbReference>
<dbReference type="GO" id="GO:0140359">
    <property type="term" value="F:ABC-type transporter activity"/>
    <property type="evidence" value="ECO:0007669"/>
    <property type="project" value="InterPro"/>
</dbReference>
<dbReference type="InterPro" id="IPR013525">
    <property type="entry name" value="ABC2_TM"/>
</dbReference>
<dbReference type="PRINTS" id="PR00164">
    <property type="entry name" value="ABC2TRNSPORT"/>
</dbReference>
<keyword evidence="8" id="KW-1185">Reference proteome</keyword>
<protein>
    <recommendedName>
        <fullName evidence="5">Transport permease protein</fullName>
    </recommendedName>
</protein>
<feature type="transmembrane region" description="Helical" evidence="5">
    <location>
        <begin position="67"/>
        <end position="90"/>
    </location>
</feature>
<comment type="subcellular location">
    <subcellularLocation>
        <location evidence="5">Cell inner membrane</location>
        <topology evidence="5">Multi-pass membrane protein</topology>
    </subcellularLocation>
    <subcellularLocation>
        <location evidence="1">Membrane</location>
        <topology evidence="1">Multi-pass membrane protein</topology>
    </subcellularLocation>
</comment>
<dbReference type="AlphaFoldDB" id="A0A1N6YIE0"/>
<feature type="transmembrane region" description="Helical" evidence="5">
    <location>
        <begin position="232"/>
        <end position="255"/>
    </location>
</feature>
<dbReference type="Pfam" id="PF01061">
    <property type="entry name" value="ABC2_membrane"/>
    <property type="match status" value="1"/>
</dbReference>
<dbReference type="PANTHER" id="PTHR43229">
    <property type="entry name" value="NODULATION PROTEIN J"/>
    <property type="match status" value="1"/>
</dbReference>
<feature type="transmembrane region" description="Helical" evidence="5">
    <location>
        <begin position="36"/>
        <end position="55"/>
    </location>
</feature>
<dbReference type="PROSITE" id="PS51012">
    <property type="entry name" value="ABC_TM2"/>
    <property type="match status" value="1"/>
</dbReference>
<name>A0A1N6YIE0_9RHOO</name>
<keyword evidence="4 5" id="KW-0472">Membrane</keyword>
<dbReference type="InterPro" id="IPR047817">
    <property type="entry name" value="ABC2_TM_bact-type"/>
</dbReference>
<dbReference type="EMBL" id="FTMD01000010">
    <property type="protein sequence ID" value="SIR14279.1"/>
    <property type="molecule type" value="Genomic_DNA"/>
</dbReference>
<dbReference type="OrthoDB" id="9255971at2"/>
<dbReference type="Proteomes" id="UP000186819">
    <property type="component" value="Unassembled WGS sequence"/>
</dbReference>
<reference evidence="8" key="1">
    <citation type="submission" date="2017-01" db="EMBL/GenBank/DDBJ databases">
        <authorList>
            <person name="Varghese N."/>
            <person name="Submissions S."/>
        </authorList>
    </citation>
    <scope>NUCLEOTIDE SEQUENCE [LARGE SCALE GENOMIC DNA]</scope>
    <source>
        <strain evidence="8">ATCC 51758</strain>
    </source>
</reference>
<keyword evidence="5" id="KW-0813">Transport</keyword>
<dbReference type="InterPro" id="IPR022403">
    <property type="entry name" value="Alc_ABC_transptr_permease"/>
</dbReference>
<dbReference type="PANTHER" id="PTHR43229:SF2">
    <property type="entry name" value="NODULATION PROTEIN J"/>
    <property type="match status" value="1"/>
</dbReference>
<evidence type="ECO:0000313" key="8">
    <source>
        <dbReference type="Proteomes" id="UP000186819"/>
    </source>
</evidence>